<dbReference type="AlphaFoldDB" id="A0A4R6DQW9"/>
<comment type="caution">
    <text evidence="2">The sequence shown here is derived from an EMBL/GenBank/DDBJ whole genome shotgun (WGS) entry which is preliminary data.</text>
</comment>
<sequence>MPLSQTQKRTAEAIVNLFETGRVRGDYGQVTLIAGDTGRLTYGRSQTTLGSGNLYRMLERYCANAGARFGARLSPWLPAVSAGERAVDTDARLHNLLRAAADDPVMRDTQDAFFDETYWQPAERTAAREGIVTPLGVAVVYDSFVHGSWKAMRDRTQAARGPAAAVGERDWIAAYVDIRRDWLAGHPRADLRATVYRMAAFRRLIDQGYWGLELPLVVRDGEISLASLTATPVGCYDGPQPGTRTLAMQSPLLRGLDVRLLQLGLSERGIDIRADGIYGQTSVRCVQAYQQSRGAPATGVADLALIAELAALP</sequence>
<dbReference type="InterPro" id="IPR036366">
    <property type="entry name" value="PGBDSf"/>
</dbReference>
<dbReference type="InterPro" id="IPR002477">
    <property type="entry name" value="Peptidoglycan-bd-like"/>
</dbReference>
<feature type="domain" description="Peptidoglycan binding-like" evidence="1">
    <location>
        <begin position="255"/>
        <end position="307"/>
    </location>
</feature>
<dbReference type="Gene3D" id="1.20.141.10">
    <property type="entry name" value="Chitosanase, subunit A, domain 1"/>
    <property type="match status" value="1"/>
</dbReference>
<gene>
    <name evidence="2" type="ORF">C7389_12429</name>
</gene>
<accession>A0A4R6DQW9</accession>
<dbReference type="Proteomes" id="UP000295129">
    <property type="component" value="Unassembled WGS sequence"/>
</dbReference>
<dbReference type="GO" id="GO:0005576">
    <property type="term" value="C:extracellular region"/>
    <property type="evidence" value="ECO:0007669"/>
    <property type="project" value="InterPro"/>
</dbReference>
<proteinExistence type="predicted"/>
<reference evidence="2 3" key="1">
    <citation type="submission" date="2019-03" db="EMBL/GenBank/DDBJ databases">
        <title>Genomic Encyclopedia of Type Strains, Phase IV (KMG-IV): sequencing the most valuable type-strain genomes for metagenomic binning, comparative biology and taxonomic classification.</title>
        <authorList>
            <person name="Goeker M."/>
        </authorList>
    </citation>
    <scope>NUCLEOTIDE SEQUENCE [LARGE SCALE GENOMIC DNA]</scope>
    <source>
        <strain evidence="2 3">DSM 12121</strain>
    </source>
</reference>
<dbReference type="Gene3D" id="1.10.101.10">
    <property type="entry name" value="PGBD-like superfamily/PGBD"/>
    <property type="match status" value="1"/>
</dbReference>
<dbReference type="Pfam" id="PF01374">
    <property type="entry name" value="Glyco_hydro_46"/>
    <property type="match status" value="1"/>
</dbReference>
<dbReference type="SUPFAM" id="SSF53955">
    <property type="entry name" value="Lysozyme-like"/>
    <property type="match status" value="1"/>
</dbReference>
<dbReference type="EMBL" id="SNVV01000024">
    <property type="protein sequence ID" value="TDN46869.1"/>
    <property type="molecule type" value="Genomic_DNA"/>
</dbReference>
<dbReference type="InterPro" id="IPR023346">
    <property type="entry name" value="Lysozyme-like_dom_sf"/>
</dbReference>
<organism evidence="2 3">
    <name type="scientific">Azoarcus indigens</name>
    <dbReference type="NCBI Taxonomy" id="29545"/>
    <lineage>
        <taxon>Bacteria</taxon>
        <taxon>Pseudomonadati</taxon>
        <taxon>Pseudomonadota</taxon>
        <taxon>Betaproteobacteria</taxon>
        <taxon>Rhodocyclales</taxon>
        <taxon>Zoogloeaceae</taxon>
        <taxon>Azoarcus</taxon>
    </lineage>
</organism>
<dbReference type="RefSeq" id="WP_246034917.1">
    <property type="nucleotide sequence ID" value="NZ_SNVV01000024.1"/>
</dbReference>
<keyword evidence="3" id="KW-1185">Reference proteome</keyword>
<name>A0A4R6DQW9_9RHOO</name>
<evidence type="ECO:0000313" key="3">
    <source>
        <dbReference type="Proteomes" id="UP000295129"/>
    </source>
</evidence>
<evidence type="ECO:0000313" key="2">
    <source>
        <dbReference type="EMBL" id="TDN46869.1"/>
    </source>
</evidence>
<dbReference type="GO" id="GO:0005975">
    <property type="term" value="P:carbohydrate metabolic process"/>
    <property type="evidence" value="ECO:0007669"/>
    <property type="project" value="InterPro"/>
</dbReference>
<evidence type="ECO:0000259" key="1">
    <source>
        <dbReference type="Pfam" id="PF01471"/>
    </source>
</evidence>
<dbReference type="SUPFAM" id="SSF47090">
    <property type="entry name" value="PGBD-like"/>
    <property type="match status" value="1"/>
</dbReference>
<protein>
    <submittedName>
        <fullName evidence="2">Chitosanase</fullName>
    </submittedName>
</protein>
<dbReference type="GO" id="GO:0016977">
    <property type="term" value="F:chitosanase activity"/>
    <property type="evidence" value="ECO:0007669"/>
    <property type="project" value="InterPro"/>
</dbReference>
<dbReference type="InterPro" id="IPR000400">
    <property type="entry name" value="Glyco_hydro_46"/>
</dbReference>
<dbReference type="Pfam" id="PF01471">
    <property type="entry name" value="PG_binding_1"/>
    <property type="match status" value="1"/>
</dbReference>
<dbReference type="InterPro" id="IPR036365">
    <property type="entry name" value="PGBD-like_sf"/>
</dbReference>